<evidence type="ECO:0000256" key="1">
    <source>
        <dbReference type="SAM" id="Phobius"/>
    </source>
</evidence>
<feature type="transmembrane region" description="Helical" evidence="1">
    <location>
        <begin position="169"/>
        <end position="187"/>
    </location>
</feature>
<feature type="transmembrane region" description="Helical" evidence="1">
    <location>
        <begin position="199"/>
        <end position="221"/>
    </location>
</feature>
<dbReference type="RefSeq" id="WP_037298239.1">
    <property type="nucleotide sequence ID" value="NZ_ATAX01000019.1"/>
</dbReference>
<comment type="caution">
    <text evidence="2">The sequence shown here is derived from an EMBL/GenBank/DDBJ whole genome shotgun (WGS) entry which is preliminary data.</text>
</comment>
<feature type="transmembrane region" description="Helical" evidence="1">
    <location>
        <begin position="7"/>
        <end position="25"/>
    </location>
</feature>
<feature type="transmembrane region" description="Helical" evidence="1">
    <location>
        <begin position="127"/>
        <end position="149"/>
    </location>
</feature>
<feature type="transmembrane region" description="Helical" evidence="1">
    <location>
        <begin position="227"/>
        <end position="244"/>
    </location>
</feature>
<feature type="transmembrane region" description="Helical" evidence="1">
    <location>
        <begin position="57"/>
        <end position="74"/>
    </location>
</feature>
<organism evidence="2 3">
    <name type="scientific">Ruminococcus flavefaciens 007c</name>
    <dbReference type="NCBI Taxonomy" id="1341157"/>
    <lineage>
        <taxon>Bacteria</taxon>
        <taxon>Bacillati</taxon>
        <taxon>Bacillota</taxon>
        <taxon>Clostridia</taxon>
        <taxon>Eubacteriales</taxon>
        <taxon>Oscillospiraceae</taxon>
        <taxon>Ruminococcus</taxon>
    </lineage>
</organism>
<keyword evidence="1" id="KW-0472">Membrane</keyword>
<evidence type="ECO:0000313" key="2">
    <source>
        <dbReference type="EMBL" id="EWM54102.1"/>
    </source>
</evidence>
<evidence type="ECO:0000313" key="3">
    <source>
        <dbReference type="Proteomes" id="UP000019365"/>
    </source>
</evidence>
<sequence>MKLSARNIQIAPIIFDTILMLLFILGVQLPIVGIITGVLGYILCLFYILNKDLCRSFRFYTIFLTASIEVSYFATGVRDGQTVYSFIVLPYVTIYMLFGINFFMFLIIACCNWNANVKNCQNKGLIFLYKASNYMMIVGLLMWLITYLLNDNNIFGQSWYHTMTVAEVYRMSILYFTVHNAIVLLVTNKDFCKQLEVTLTNLLFSLVPAGLLATLIGFNGYRAGQSNMLMLPLYAFFAFSLFAFPQYKQFRDKKIVFYICAIAMFGLMIIRPTPLGGKWFLSIVFVLALIIYTSSPIYGLTMLSLGMVTFVFLTQTEAISYIFGADSYLLLKYNEASELFSTLFGKNENVISGSSSSFRLDELINIMYEYASKPGYIIFGKGIVGSTLHHTNSLSWDGAGSFSAVQREAGVYIRVHESINLIFLKYGIVGLFGMAKIIGYGIKSVKKAPWAVIGILWLLFYVGVYQTLLFGAIALVLGLYQANLDNEYELCSRKNERE</sequence>
<protein>
    <recommendedName>
        <fullName evidence="4">O-antigen polymerase</fullName>
    </recommendedName>
</protein>
<proteinExistence type="predicted"/>
<dbReference type="Proteomes" id="UP000019365">
    <property type="component" value="Unassembled WGS sequence"/>
</dbReference>
<dbReference type="AlphaFoldDB" id="W7V040"/>
<keyword evidence="3" id="KW-1185">Reference proteome</keyword>
<dbReference type="OrthoDB" id="2989378at2"/>
<name>W7V040_RUMFL</name>
<gene>
    <name evidence="2" type="ORF">RF007C_01130</name>
</gene>
<keyword evidence="1" id="KW-1133">Transmembrane helix</keyword>
<feature type="transmembrane region" description="Helical" evidence="1">
    <location>
        <begin position="423"/>
        <end position="442"/>
    </location>
</feature>
<dbReference type="EMBL" id="ATAX01000019">
    <property type="protein sequence ID" value="EWM54102.1"/>
    <property type="molecule type" value="Genomic_DNA"/>
</dbReference>
<keyword evidence="1" id="KW-0812">Transmembrane</keyword>
<accession>W7V040</accession>
<feature type="transmembrane region" description="Helical" evidence="1">
    <location>
        <begin position="94"/>
        <end position="115"/>
    </location>
</feature>
<feature type="transmembrane region" description="Helical" evidence="1">
    <location>
        <begin position="256"/>
        <end position="273"/>
    </location>
</feature>
<dbReference type="PATRIC" id="fig|1341157.4.peg.1220"/>
<reference evidence="2 3" key="1">
    <citation type="journal article" date="2014" name="PLoS ONE">
        <title>Rumen cellulosomics: divergent fiber-degrading strategies revealed by comparative genome-wide analysis of six ruminococcal strains.</title>
        <authorList>
            <person name="Dassa B."/>
            <person name="Borovok I."/>
            <person name="Ruimy-Israeli V."/>
            <person name="Lamed R."/>
            <person name="Flint H.J."/>
            <person name="Duncan S.H."/>
            <person name="Henrissat B."/>
            <person name="Coutinho P."/>
            <person name="Morrison M."/>
            <person name="Mosoni P."/>
            <person name="Yeoman C.J."/>
            <person name="White B.A."/>
            <person name="Bayer E.A."/>
        </authorList>
    </citation>
    <scope>NUCLEOTIDE SEQUENCE [LARGE SCALE GENOMIC DNA]</scope>
    <source>
        <strain evidence="2 3">007c</strain>
    </source>
</reference>
<feature type="transmembrane region" description="Helical" evidence="1">
    <location>
        <begin position="31"/>
        <end position="50"/>
    </location>
</feature>
<evidence type="ECO:0008006" key="4">
    <source>
        <dbReference type="Google" id="ProtNLM"/>
    </source>
</evidence>
<feature type="transmembrane region" description="Helical" evidence="1">
    <location>
        <begin position="448"/>
        <end position="480"/>
    </location>
</feature>
<feature type="transmembrane region" description="Helical" evidence="1">
    <location>
        <begin position="279"/>
        <end position="300"/>
    </location>
</feature>